<comment type="caution">
    <text evidence="2">The sequence shown here is derived from an EMBL/GenBank/DDBJ whole genome shotgun (WGS) entry which is preliminary data.</text>
</comment>
<proteinExistence type="predicted"/>
<organism evidence="2 3">
    <name type="scientific">Mikania micrantha</name>
    <name type="common">bitter vine</name>
    <dbReference type="NCBI Taxonomy" id="192012"/>
    <lineage>
        <taxon>Eukaryota</taxon>
        <taxon>Viridiplantae</taxon>
        <taxon>Streptophyta</taxon>
        <taxon>Embryophyta</taxon>
        <taxon>Tracheophyta</taxon>
        <taxon>Spermatophyta</taxon>
        <taxon>Magnoliopsida</taxon>
        <taxon>eudicotyledons</taxon>
        <taxon>Gunneridae</taxon>
        <taxon>Pentapetalae</taxon>
        <taxon>asterids</taxon>
        <taxon>campanulids</taxon>
        <taxon>Asterales</taxon>
        <taxon>Asteraceae</taxon>
        <taxon>Asteroideae</taxon>
        <taxon>Heliantheae alliance</taxon>
        <taxon>Eupatorieae</taxon>
        <taxon>Mikania</taxon>
    </lineage>
</organism>
<sequence>MLNAYESPAHSSTGTRSEPRAPPTAWELTVSCSISLPDGGSFHPSLTQFFARSVCLMPSIELIGLNLFRGQLEKKGKRVLCVKSRKRAISLTQYQQHELMPFLPGKNEFHYRRQEREDGKSKRREVAFPATGARILACYPVLQKPFEPYSIPTGEERGREVGVQSVTEALAFDSRAKLEERMLSAWVRSRREGRDLRKVGFYDPKRLSSPGPVVPQLLPWLLPTGIPHSERLLGRPLGPKLYATAMVPIDSLLQRRYRTFQAEHLFLVYRSTPRRGMCTSSNNKMEP</sequence>
<evidence type="ECO:0000313" key="2">
    <source>
        <dbReference type="EMBL" id="KAD0319324.1"/>
    </source>
</evidence>
<feature type="region of interest" description="Disordered" evidence="1">
    <location>
        <begin position="1"/>
        <end position="22"/>
    </location>
</feature>
<evidence type="ECO:0000256" key="1">
    <source>
        <dbReference type="SAM" id="MobiDB-lite"/>
    </source>
</evidence>
<name>A0A5N6LBY9_9ASTR</name>
<dbReference type="AlphaFoldDB" id="A0A5N6LBY9"/>
<protein>
    <submittedName>
        <fullName evidence="2">Uncharacterized protein</fullName>
    </submittedName>
</protein>
<dbReference type="OrthoDB" id="1628411at2759"/>
<evidence type="ECO:0000313" key="3">
    <source>
        <dbReference type="Proteomes" id="UP000326396"/>
    </source>
</evidence>
<dbReference type="EMBL" id="SZYD01001780">
    <property type="protein sequence ID" value="KAD0319324.1"/>
    <property type="molecule type" value="Genomic_DNA"/>
</dbReference>
<dbReference type="Proteomes" id="UP000326396">
    <property type="component" value="Unassembled WGS sequence"/>
</dbReference>
<reference evidence="2 3" key="1">
    <citation type="submission" date="2019-05" db="EMBL/GenBank/DDBJ databases">
        <title>Mikania micrantha, genome provides insights into the molecular mechanism of rapid growth.</title>
        <authorList>
            <person name="Liu B."/>
        </authorList>
    </citation>
    <scope>NUCLEOTIDE SEQUENCE [LARGE SCALE GENOMIC DNA]</scope>
    <source>
        <strain evidence="2">NLD-2019</strain>
        <tissue evidence="2">Leaf</tissue>
    </source>
</reference>
<gene>
    <name evidence="2" type="ORF">E3N88_44459</name>
</gene>
<accession>A0A5N6LBY9</accession>
<keyword evidence="3" id="KW-1185">Reference proteome</keyword>